<dbReference type="EMBL" id="CAJGYM010000056">
    <property type="protein sequence ID" value="CAD6195491.1"/>
    <property type="molecule type" value="Genomic_DNA"/>
</dbReference>
<dbReference type="InterPro" id="IPR044101">
    <property type="entry name" value="NR_DBD_ROR"/>
</dbReference>
<gene>
    <name evidence="13" type="ORF">CAUJ_LOCUS11410</name>
</gene>
<dbReference type="SMART" id="SM00430">
    <property type="entry name" value="HOLI"/>
    <property type="match status" value="1"/>
</dbReference>
<evidence type="ECO:0000256" key="3">
    <source>
        <dbReference type="ARBA" id="ARBA00022771"/>
    </source>
</evidence>
<dbReference type="CDD" id="cd06968">
    <property type="entry name" value="NR_DBD_ROR"/>
    <property type="match status" value="1"/>
</dbReference>
<sequence>MSSLHFYCVVFSCWSEDARVWAELGARELGVQLIDSWARRQASALPSPDPALRNIEMEPPIRVKREEPERAPTPECPLSPLSRTILETASGSTATGDVVVKREASSSPKPGITVAEAAAILPEGDIVPELYEAKQEVVEVKTNGKKPQIEVIPCKVCGDKSSGVHYGVITCEGCKPVRRGQLSMSAAEKNCVVDRVNRNRCQYCRLKKCLELGMSRDAVKFGRMSKKQREKVRMHKQMAEANGIGYSMYTEYSPPPTQPQPYSQPYENGSLYYGSPGEYTHPHSVAATAPITPISYQQPTHQQQYGIAHQATGGSFPSPQVPNHDDDVVSRVIGSYETNTSNYRPHDCPHYDPGQSLPRSEAWKCFAEELNPVVQNIIEFAKGIDGFMQLPQEMQIQLLKGGVFELVLLAVSLHFHNDINMDRYIPMTVFRHPDHAQMITQAMSVMHDIRALSMTSAELGLLSACMLLEASLSPTTAHETSYLSLTTVERLRGALLASMQSRMTNCEEALDELQLRVRNVSRLHIEALHTLRQTEPHAIEELPALYKELFTAAF</sequence>
<comment type="caution">
    <text evidence="13">The sequence shown here is derived from an EMBL/GenBank/DDBJ whole genome shotgun (WGS) entry which is preliminary data.</text>
</comment>
<reference evidence="13" key="1">
    <citation type="submission" date="2020-10" db="EMBL/GenBank/DDBJ databases">
        <authorList>
            <person name="Kikuchi T."/>
        </authorList>
    </citation>
    <scope>NUCLEOTIDE SEQUENCE</scope>
    <source>
        <strain evidence="13">NKZ352</strain>
    </source>
</reference>
<dbReference type="Pfam" id="PF00105">
    <property type="entry name" value="zf-C4"/>
    <property type="match status" value="1"/>
</dbReference>
<evidence type="ECO:0000313" key="13">
    <source>
        <dbReference type="EMBL" id="CAD6195491.1"/>
    </source>
</evidence>
<dbReference type="GO" id="GO:0004879">
    <property type="term" value="F:nuclear receptor activity"/>
    <property type="evidence" value="ECO:0007669"/>
    <property type="project" value="TreeGrafter"/>
</dbReference>
<dbReference type="GO" id="GO:0000978">
    <property type="term" value="F:RNA polymerase II cis-regulatory region sequence-specific DNA binding"/>
    <property type="evidence" value="ECO:0007669"/>
    <property type="project" value="TreeGrafter"/>
</dbReference>
<dbReference type="SMART" id="SM00399">
    <property type="entry name" value="ZnF_C4"/>
    <property type="match status" value="1"/>
</dbReference>
<keyword evidence="5" id="KW-0805">Transcription regulation</keyword>
<feature type="domain" description="Nuclear receptor" evidence="11">
    <location>
        <begin position="151"/>
        <end position="221"/>
    </location>
</feature>
<proteinExistence type="predicted"/>
<evidence type="ECO:0000256" key="8">
    <source>
        <dbReference type="ARBA" id="ARBA00023170"/>
    </source>
</evidence>
<dbReference type="AlphaFoldDB" id="A0A8S1HMF9"/>
<dbReference type="SUPFAM" id="SSF48508">
    <property type="entry name" value="Nuclear receptor ligand-binding domain"/>
    <property type="match status" value="1"/>
</dbReference>
<keyword evidence="4" id="KW-0862">Zinc</keyword>
<dbReference type="Proteomes" id="UP000835052">
    <property type="component" value="Unassembled WGS sequence"/>
</dbReference>
<dbReference type="GO" id="GO:0008270">
    <property type="term" value="F:zinc ion binding"/>
    <property type="evidence" value="ECO:0007669"/>
    <property type="project" value="UniProtKB-KW"/>
</dbReference>
<evidence type="ECO:0008006" key="15">
    <source>
        <dbReference type="Google" id="ProtNLM"/>
    </source>
</evidence>
<keyword evidence="6" id="KW-0238">DNA-binding</keyword>
<dbReference type="InterPro" id="IPR013088">
    <property type="entry name" value="Znf_NHR/GATA"/>
</dbReference>
<keyword evidence="10" id="KW-0175">Coiled coil</keyword>
<dbReference type="InterPro" id="IPR001628">
    <property type="entry name" value="Znf_hrmn_rcpt"/>
</dbReference>
<dbReference type="PROSITE" id="PS51030">
    <property type="entry name" value="NUCLEAR_REC_DBD_2"/>
    <property type="match status" value="1"/>
</dbReference>
<evidence type="ECO:0000256" key="4">
    <source>
        <dbReference type="ARBA" id="ARBA00022833"/>
    </source>
</evidence>
<feature type="coiled-coil region" evidence="10">
    <location>
        <begin position="496"/>
        <end position="523"/>
    </location>
</feature>
<dbReference type="PROSITE" id="PS51843">
    <property type="entry name" value="NR_LBD"/>
    <property type="match status" value="1"/>
</dbReference>
<keyword evidence="7" id="KW-0804">Transcription</keyword>
<keyword evidence="8" id="KW-0675">Receptor</keyword>
<evidence type="ECO:0000256" key="7">
    <source>
        <dbReference type="ARBA" id="ARBA00023163"/>
    </source>
</evidence>
<evidence type="ECO:0000256" key="5">
    <source>
        <dbReference type="ARBA" id="ARBA00023015"/>
    </source>
</evidence>
<evidence type="ECO:0000259" key="11">
    <source>
        <dbReference type="PROSITE" id="PS51030"/>
    </source>
</evidence>
<dbReference type="PANTHER" id="PTHR45805">
    <property type="entry name" value="NUCLEAR HORMONE RECEPTOR HR3-RELATED"/>
    <property type="match status" value="1"/>
</dbReference>
<dbReference type="SUPFAM" id="SSF57716">
    <property type="entry name" value="Glucocorticoid receptor-like (DNA-binding domain)"/>
    <property type="match status" value="1"/>
</dbReference>
<keyword evidence="9" id="KW-0539">Nucleus</keyword>
<evidence type="ECO:0000259" key="12">
    <source>
        <dbReference type="PROSITE" id="PS51843"/>
    </source>
</evidence>
<evidence type="ECO:0000256" key="9">
    <source>
        <dbReference type="ARBA" id="ARBA00023242"/>
    </source>
</evidence>
<dbReference type="GO" id="GO:0005634">
    <property type="term" value="C:nucleus"/>
    <property type="evidence" value="ECO:0007669"/>
    <property type="project" value="UniProtKB-SubCell"/>
</dbReference>
<feature type="domain" description="NR LBD" evidence="12">
    <location>
        <begin position="324"/>
        <end position="554"/>
    </location>
</feature>
<dbReference type="OrthoDB" id="5771769at2759"/>
<evidence type="ECO:0000256" key="2">
    <source>
        <dbReference type="ARBA" id="ARBA00022723"/>
    </source>
</evidence>
<evidence type="ECO:0000256" key="1">
    <source>
        <dbReference type="ARBA" id="ARBA00004123"/>
    </source>
</evidence>
<dbReference type="InterPro" id="IPR035500">
    <property type="entry name" value="NHR-like_dom_sf"/>
</dbReference>
<evidence type="ECO:0000256" key="6">
    <source>
        <dbReference type="ARBA" id="ARBA00023125"/>
    </source>
</evidence>
<dbReference type="PANTHER" id="PTHR45805:SF2">
    <property type="entry name" value="NUCLEAR HORMONE RECEPTOR HR3-RELATED"/>
    <property type="match status" value="1"/>
</dbReference>
<dbReference type="InterPro" id="IPR000536">
    <property type="entry name" value="Nucl_hrmn_rcpt_lig-bd"/>
</dbReference>
<dbReference type="Gene3D" id="1.10.565.10">
    <property type="entry name" value="Retinoid X Receptor"/>
    <property type="match status" value="1"/>
</dbReference>
<dbReference type="Gene3D" id="3.30.50.10">
    <property type="entry name" value="Erythroid Transcription Factor GATA-1, subunit A"/>
    <property type="match status" value="1"/>
</dbReference>
<keyword evidence="3" id="KW-0863">Zinc-finger</keyword>
<dbReference type="InterPro" id="IPR001723">
    <property type="entry name" value="Nuclear_hrmn_rcpt"/>
</dbReference>
<name>A0A8S1HMF9_9PELO</name>
<accession>A0A8S1HMF9</accession>
<dbReference type="Pfam" id="PF00104">
    <property type="entry name" value="Hormone_recep"/>
    <property type="match status" value="1"/>
</dbReference>
<protein>
    <recommendedName>
        <fullName evidence="15">Nuclear hormone receptor HR3</fullName>
    </recommendedName>
</protein>
<dbReference type="PRINTS" id="PR00398">
    <property type="entry name" value="STRDHORMONER"/>
</dbReference>
<keyword evidence="14" id="KW-1185">Reference proteome</keyword>
<evidence type="ECO:0000313" key="14">
    <source>
        <dbReference type="Proteomes" id="UP000835052"/>
    </source>
</evidence>
<keyword evidence="2" id="KW-0479">Metal-binding</keyword>
<organism evidence="13 14">
    <name type="scientific">Caenorhabditis auriculariae</name>
    <dbReference type="NCBI Taxonomy" id="2777116"/>
    <lineage>
        <taxon>Eukaryota</taxon>
        <taxon>Metazoa</taxon>
        <taxon>Ecdysozoa</taxon>
        <taxon>Nematoda</taxon>
        <taxon>Chromadorea</taxon>
        <taxon>Rhabditida</taxon>
        <taxon>Rhabditina</taxon>
        <taxon>Rhabditomorpha</taxon>
        <taxon>Rhabditoidea</taxon>
        <taxon>Rhabditidae</taxon>
        <taxon>Peloderinae</taxon>
        <taxon>Caenorhabditis</taxon>
    </lineage>
</organism>
<evidence type="ECO:0000256" key="10">
    <source>
        <dbReference type="SAM" id="Coils"/>
    </source>
</evidence>
<dbReference type="PRINTS" id="PR00047">
    <property type="entry name" value="STROIDFINGER"/>
</dbReference>
<comment type="subcellular location">
    <subcellularLocation>
        <location evidence="1">Nucleus</location>
    </subcellularLocation>
</comment>